<gene>
    <name evidence="1" type="ORF">CLV71_11455</name>
</gene>
<dbReference type="AlphaFoldDB" id="A0A4R7V858"/>
<proteinExistence type="predicted"/>
<evidence type="ECO:0008006" key="3">
    <source>
        <dbReference type="Google" id="ProtNLM"/>
    </source>
</evidence>
<comment type="caution">
    <text evidence="1">The sequence shown here is derived from an EMBL/GenBank/DDBJ whole genome shotgun (WGS) entry which is preliminary data.</text>
</comment>
<organism evidence="1 2">
    <name type="scientific">Actinophytocola oryzae</name>
    <dbReference type="NCBI Taxonomy" id="502181"/>
    <lineage>
        <taxon>Bacteria</taxon>
        <taxon>Bacillati</taxon>
        <taxon>Actinomycetota</taxon>
        <taxon>Actinomycetes</taxon>
        <taxon>Pseudonocardiales</taxon>
        <taxon>Pseudonocardiaceae</taxon>
    </lineage>
</organism>
<keyword evidence="2" id="KW-1185">Reference proteome</keyword>
<sequence length="39" mass="4237">MTLPLIRQALVVVAHADDESFALGRPATRLDTPFADTVQ</sequence>
<protein>
    <recommendedName>
        <fullName evidence="3">GlcNAc-PI de-N-acetylase</fullName>
    </recommendedName>
</protein>
<name>A0A4R7V858_9PSEU</name>
<evidence type="ECO:0000313" key="1">
    <source>
        <dbReference type="EMBL" id="TDV44146.1"/>
    </source>
</evidence>
<evidence type="ECO:0000313" key="2">
    <source>
        <dbReference type="Proteomes" id="UP000294927"/>
    </source>
</evidence>
<reference evidence="1 2" key="1">
    <citation type="submission" date="2019-03" db="EMBL/GenBank/DDBJ databases">
        <title>Genomic Encyclopedia of Archaeal and Bacterial Type Strains, Phase II (KMG-II): from individual species to whole genera.</title>
        <authorList>
            <person name="Goeker M."/>
        </authorList>
    </citation>
    <scope>NUCLEOTIDE SEQUENCE [LARGE SCALE GENOMIC DNA]</scope>
    <source>
        <strain evidence="1 2">DSM 45499</strain>
    </source>
</reference>
<accession>A0A4R7V858</accession>
<dbReference type="EMBL" id="SOCP01000014">
    <property type="protein sequence ID" value="TDV44146.1"/>
    <property type="molecule type" value="Genomic_DNA"/>
</dbReference>
<dbReference type="Proteomes" id="UP000294927">
    <property type="component" value="Unassembled WGS sequence"/>
</dbReference>